<evidence type="ECO:0000313" key="2">
    <source>
        <dbReference type="EMBL" id="KAJ6732496.1"/>
    </source>
</evidence>
<organism evidence="2 3">
    <name type="scientific">Salix purpurea</name>
    <name type="common">Purple osier willow</name>
    <dbReference type="NCBI Taxonomy" id="77065"/>
    <lineage>
        <taxon>Eukaryota</taxon>
        <taxon>Viridiplantae</taxon>
        <taxon>Streptophyta</taxon>
        <taxon>Embryophyta</taxon>
        <taxon>Tracheophyta</taxon>
        <taxon>Spermatophyta</taxon>
        <taxon>Magnoliopsida</taxon>
        <taxon>eudicotyledons</taxon>
        <taxon>Gunneridae</taxon>
        <taxon>Pentapetalae</taxon>
        <taxon>rosids</taxon>
        <taxon>fabids</taxon>
        <taxon>Malpighiales</taxon>
        <taxon>Salicaceae</taxon>
        <taxon>Saliceae</taxon>
        <taxon>Salix</taxon>
    </lineage>
</organism>
<dbReference type="PANTHER" id="PTHR24121:SF22">
    <property type="entry name" value="PROTEIN ACCELERATED CELL DEATH 6-LIKE"/>
    <property type="match status" value="1"/>
</dbReference>
<sequence length="181" mass="19887">MAAVLSVEKLAPLPLLIPLSPATPPPQLESSSHSINLISLMPQAPLMDRRLCEAILKGDVPAFLSLVEEDEHVVDQKPIPGSSSTILHIASRFGHVDLAKEIVRRRPELMSEENEKKETPLHEACREGKMEMVRLLVEEDPWLVCQVNQANESALAVACEKRETRCGGLSLEFPRAANAGN</sequence>
<dbReference type="SMART" id="SM00248">
    <property type="entry name" value="ANK"/>
    <property type="match status" value="2"/>
</dbReference>
<dbReference type="InterPro" id="IPR002110">
    <property type="entry name" value="Ankyrin_rpt"/>
</dbReference>
<feature type="repeat" description="ANK" evidence="1">
    <location>
        <begin position="116"/>
        <end position="138"/>
    </location>
</feature>
<keyword evidence="3" id="KW-1185">Reference proteome</keyword>
<dbReference type="InterPro" id="IPR036770">
    <property type="entry name" value="Ankyrin_rpt-contain_sf"/>
</dbReference>
<dbReference type="PROSITE" id="PS50088">
    <property type="entry name" value="ANK_REPEAT"/>
    <property type="match status" value="1"/>
</dbReference>
<evidence type="ECO:0000256" key="1">
    <source>
        <dbReference type="PROSITE-ProRule" id="PRU00023"/>
    </source>
</evidence>
<keyword evidence="1" id="KW-0040">ANK repeat</keyword>
<reference evidence="2" key="1">
    <citation type="submission" date="2022-11" db="EMBL/GenBank/DDBJ databases">
        <authorList>
            <person name="Hyden B.L."/>
            <person name="Feng K."/>
            <person name="Yates T."/>
            <person name="Jawdy S."/>
            <person name="Smart L.B."/>
            <person name="Muchero W."/>
        </authorList>
    </citation>
    <scope>NUCLEOTIDE SEQUENCE</scope>
    <source>
        <tissue evidence="2">Shoot tip</tissue>
    </source>
</reference>
<dbReference type="OrthoDB" id="20872at2759"/>
<accession>A0A9Q0ULR2</accession>
<name>A0A9Q0ULR2_SALPP</name>
<evidence type="ECO:0000313" key="3">
    <source>
        <dbReference type="Proteomes" id="UP001151532"/>
    </source>
</evidence>
<dbReference type="Proteomes" id="UP001151532">
    <property type="component" value="Chromosome 18"/>
</dbReference>
<dbReference type="PANTHER" id="PTHR24121">
    <property type="entry name" value="NO MECHANORECEPTOR POTENTIAL C, ISOFORM D-RELATED"/>
    <property type="match status" value="1"/>
</dbReference>
<proteinExistence type="predicted"/>
<dbReference type="EMBL" id="JAPFFK010000012">
    <property type="protein sequence ID" value="KAJ6732496.1"/>
    <property type="molecule type" value="Genomic_DNA"/>
</dbReference>
<gene>
    <name evidence="2" type="ORF">OIU79_003573</name>
</gene>
<protein>
    <submittedName>
        <fullName evidence="2">ANKYRIN REPEAT FAMILY PROTEIN</fullName>
    </submittedName>
</protein>
<comment type="caution">
    <text evidence="2">The sequence shown here is derived from an EMBL/GenBank/DDBJ whole genome shotgun (WGS) entry which is preliminary data.</text>
</comment>
<dbReference type="Gene3D" id="1.25.40.20">
    <property type="entry name" value="Ankyrin repeat-containing domain"/>
    <property type="match status" value="1"/>
</dbReference>
<dbReference type="Pfam" id="PF12796">
    <property type="entry name" value="Ank_2"/>
    <property type="match status" value="1"/>
</dbReference>
<dbReference type="AlphaFoldDB" id="A0A9Q0ULR2"/>
<dbReference type="SUPFAM" id="SSF48403">
    <property type="entry name" value="Ankyrin repeat"/>
    <property type="match status" value="1"/>
</dbReference>
<dbReference type="PROSITE" id="PS50297">
    <property type="entry name" value="ANK_REP_REGION"/>
    <property type="match status" value="1"/>
</dbReference>
<reference evidence="2" key="2">
    <citation type="journal article" date="2023" name="Int. J. Mol. Sci.">
        <title>De Novo Assembly and Annotation of 11 Diverse Shrub Willow (Salix) Genomes Reveals Novel Gene Organization in Sex-Linked Regions.</title>
        <authorList>
            <person name="Hyden B."/>
            <person name="Feng K."/>
            <person name="Yates T.B."/>
            <person name="Jawdy S."/>
            <person name="Cereghino C."/>
            <person name="Smart L.B."/>
            <person name="Muchero W."/>
        </authorList>
    </citation>
    <scope>NUCLEOTIDE SEQUENCE</scope>
    <source>
        <tissue evidence="2">Shoot tip</tissue>
    </source>
</reference>